<comment type="similarity">
    <text evidence="3 9">Belongs to the class-III pyridoxal-phosphate-dependent aminotransferase family.</text>
</comment>
<comment type="catalytic activity">
    <reaction evidence="10">
        <text>a 2-oxocarboxylate + L-ornithine = L-glutamate 5-semialdehyde + an L-alpha-amino acid</text>
        <dbReference type="Rhea" id="RHEA:13877"/>
        <dbReference type="ChEBI" id="CHEBI:35179"/>
        <dbReference type="ChEBI" id="CHEBI:46911"/>
        <dbReference type="ChEBI" id="CHEBI:58066"/>
        <dbReference type="ChEBI" id="CHEBI:59869"/>
        <dbReference type="EC" id="2.6.1.13"/>
    </reaction>
</comment>
<sequence length="407" mass="44849">MFSKLIRSQSLAALCRGVHTSLNSATSVATKKTIQGPPSSDYIFEREAKYGAHNYHPLPVALERGKGVYVWDVEGRKYFDFLSAYSAVNQGHCHPKIVNALKAQSEKLTLTSRAFYNDVLGEYEEFVTKMFNYNKVLPMNTAGNFWGRTMSAISSSTDPSSYDGFGPFMPGFELIPYNDLPALERALQDPNVAAFMVEPIQGEAGVIVPDKGYLTGVRDLCTKHNVLFIADEIQTGLARTGKMLAVDHENVRPDIILLGKALSGGLYPVSAVLCDDEVMLTIKPGEHGSTYGGNPLACRVALAALEVIEEEGLVKNAEIMGNILRNELMKTPSDIVTCVRGRGLLNAIVIRETKDYDAWKVCLRLRDNGLLAKPTHGDIIRLAPPLVIKEDEIRECIEIIHKTILSF</sequence>
<dbReference type="AlphaFoldDB" id="A0A8V0XDA3"/>
<evidence type="ECO:0000256" key="9">
    <source>
        <dbReference type="RuleBase" id="RU003560"/>
    </source>
</evidence>
<reference evidence="11" key="3">
    <citation type="submission" date="2025-09" db="UniProtKB">
        <authorList>
            <consortium name="Ensembl"/>
        </authorList>
    </citation>
    <scope>IDENTIFICATION</scope>
    <source>
        <strain evidence="11">broiler</strain>
    </source>
</reference>
<dbReference type="Pfam" id="PF00202">
    <property type="entry name" value="Aminotran_3"/>
    <property type="match status" value="2"/>
</dbReference>
<comment type="catalytic activity">
    <reaction evidence="7">
        <text>L-ornithine + 2-oxoglutarate = L-glutamate 5-semialdehyde + L-glutamate</text>
        <dbReference type="Rhea" id="RHEA:25160"/>
        <dbReference type="ChEBI" id="CHEBI:16810"/>
        <dbReference type="ChEBI" id="CHEBI:29985"/>
        <dbReference type="ChEBI" id="CHEBI:46911"/>
        <dbReference type="ChEBI" id="CHEBI:58066"/>
        <dbReference type="EC" id="2.6.1.13"/>
    </reaction>
    <physiologicalReaction direction="left-to-right" evidence="7">
        <dbReference type="Rhea" id="RHEA:25161"/>
    </physiologicalReaction>
    <physiologicalReaction direction="right-to-left" evidence="7">
        <dbReference type="Rhea" id="RHEA:25162"/>
    </physiologicalReaction>
</comment>
<evidence type="ECO:0000313" key="12">
    <source>
        <dbReference type="Proteomes" id="UP000000539"/>
    </source>
</evidence>
<dbReference type="InterPro" id="IPR010164">
    <property type="entry name" value="Orn_aminotrans"/>
</dbReference>
<evidence type="ECO:0000256" key="6">
    <source>
        <dbReference type="ARBA" id="ARBA00022898"/>
    </source>
</evidence>
<reference evidence="11" key="2">
    <citation type="submission" date="2025-08" db="UniProtKB">
        <authorList>
            <consortium name="Ensembl"/>
        </authorList>
    </citation>
    <scope>IDENTIFICATION</scope>
    <source>
        <strain evidence="11">broiler</strain>
    </source>
</reference>
<evidence type="ECO:0000256" key="1">
    <source>
        <dbReference type="ARBA" id="ARBA00001933"/>
    </source>
</evidence>
<evidence type="ECO:0000256" key="8">
    <source>
        <dbReference type="ARBA" id="ARBA00056101"/>
    </source>
</evidence>
<comment type="function">
    <text evidence="8">Catalyzes the reversible interconversion of L-ornithine and 2-oxoglutarate to L-glutamate semialdehyde and L-glutamate.</text>
</comment>
<dbReference type="SUPFAM" id="SSF53383">
    <property type="entry name" value="PLP-dependent transferases"/>
    <property type="match status" value="1"/>
</dbReference>
<protein>
    <recommendedName>
        <fullName evidence="10">Ornithine aminotransferase</fullName>
        <ecNumber evidence="10">2.6.1.13</ecNumber>
    </recommendedName>
</protein>
<dbReference type="PIRSF" id="PIRSF000521">
    <property type="entry name" value="Transaminase_4ab_Lys_Orn"/>
    <property type="match status" value="1"/>
</dbReference>
<name>A0A8V0XDA3_CHICK</name>
<evidence type="ECO:0000256" key="7">
    <source>
        <dbReference type="ARBA" id="ARBA00050762"/>
    </source>
</evidence>
<dbReference type="Gene3D" id="3.90.1150.10">
    <property type="entry name" value="Aspartate Aminotransferase, domain 1"/>
    <property type="match status" value="2"/>
</dbReference>
<dbReference type="FunFam" id="3.40.640.10:FF:000011">
    <property type="entry name" value="Ornithine aminotransferase"/>
    <property type="match status" value="1"/>
</dbReference>
<dbReference type="InterPro" id="IPR015421">
    <property type="entry name" value="PyrdxlP-dep_Trfase_major"/>
</dbReference>
<keyword evidence="5 10" id="KW-0808">Transferase</keyword>
<keyword evidence="6 9" id="KW-0663">Pyridoxal phosphate</keyword>
<reference evidence="11" key="1">
    <citation type="submission" date="2020-11" db="EMBL/GenBank/DDBJ databases">
        <title>Gallus gallus (Chicken) genome, bGalGal1, GRCg7b, maternal haplotype autosomes + Z &amp; W.</title>
        <authorList>
            <person name="Warren W."/>
            <person name="Formenti G."/>
            <person name="Fedrigo O."/>
            <person name="Haase B."/>
            <person name="Mountcastle J."/>
            <person name="Balacco J."/>
            <person name="Tracey A."/>
            <person name="Schneider V."/>
            <person name="Okimoto R."/>
            <person name="Cheng H."/>
            <person name="Hawken R."/>
            <person name="Howe K."/>
            <person name="Jarvis E.D."/>
        </authorList>
    </citation>
    <scope>NUCLEOTIDE SEQUENCE [LARGE SCALE GENOMIC DNA]</scope>
    <source>
        <strain evidence="11">Broiler</strain>
    </source>
</reference>
<dbReference type="Ensembl" id="ENSGALT00010004277.1">
    <property type="protein sequence ID" value="ENSGALP00010002570.1"/>
    <property type="gene ID" value="ENSGALG00010001877.1"/>
</dbReference>
<dbReference type="EC" id="2.6.1.13" evidence="10"/>
<evidence type="ECO:0000313" key="11">
    <source>
        <dbReference type="Ensembl" id="ENSGALP00010002570.1"/>
    </source>
</evidence>
<dbReference type="InterPro" id="IPR049704">
    <property type="entry name" value="Aminotrans_3_PPA_site"/>
</dbReference>
<dbReference type="GeneTree" id="ENSGT00630000089895"/>
<keyword evidence="4 10" id="KW-0032">Aminotransferase</keyword>
<evidence type="ECO:0000256" key="4">
    <source>
        <dbReference type="ARBA" id="ARBA00022576"/>
    </source>
</evidence>
<dbReference type="PROSITE" id="PS00600">
    <property type="entry name" value="AA_TRANSFER_CLASS_3"/>
    <property type="match status" value="1"/>
</dbReference>
<proteinExistence type="evidence at protein level"/>
<dbReference type="OrthoDB" id="425114at2759"/>
<evidence type="ECO:0000256" key="2">
    <source>
        <dbReference type="ARBA" id="ARBA00004998"/>
    </source>
</evidence>
<dbReference type="GO" id="GO:0004587">
    <property type="term" value="F:ornithine aminotransferase activity"/>
    <property type="evidence" value="ECO:0007669"/>
    <property type="project" value="UniProtKB-EC"/>
</dbReference>
<dbReference type="PANTHER" id="PTHR11986:SF18">
    <property type="entry name" value="ORNITHINE AMINOTRANSFERASE, MITOCHONDRIAL"/>
    <property type="match status" value="1"/>
</dbReference>
<keyword evidence="12" id="KW-1185">Reference proteome</keyword>
<evidence type="ECO:0000256" key="10">
    <source>
        <dbReference type="RuleBase" id="RU365036"/>
    </source>
</evidence>
<dbReference type="Proteomes" id="UP000000539">
    <property type="component" value="Chromosome 6"/>
</dbReference>
<dbReference type="InterPro" id="IPR005814">
    <property type="entry name" value="Aminotrans_3"/>
</dbReference>
<gene>
    <name evidence="11" type="primary">OAT</name>
</gene>
<dbReference type="Gene3D" id="3.40.640.10">
    <property type="entry name" value="Type I PLP-dependent aspartate aminotransferase-like (Major domain)"/>
    <property type="match status" value="2"/>
</dbReference>
<organism evidence="11 12">
    <name type="scientific">Gallus gallus</name>
    <name type="common">Chicken</name>
    <dbReference type="NCBI Taxonomy" id="9031"/>
    <lineage>
        <taxon>Eukaryota</taxon>
        <taxon>Metazoa</taxon>
        <taxon>Chordata</taxon>
        <taxon>Craniata</taxon>
        <taxon>Vertebrata</taxon>
        <taxon>Euteleostomi</taxon>
        <taxon>Archelosauria</taxon>
        <taxon>Archosauria</taxon>
        <taxon>Dinosauria</taxon>
        <taxon>Saurischia</taxon>
        <taxon>Theropoda</taxon>
        <taxon>Coelurosauria</taxon>
        <taxon>Aves</taxon>
        <taxon>Neognathae</taxon>
        <taxon>Galloanserae</taxon>
        <taxon>Galliformes</taxon>
        <taxon>Phasianidae</taxon>
        <taxon>Phasianinae</taxon>
        <taxon>Gallus</taxon>
    </lineage>
</organism>
<dbReference type="FunFam" id="3.90.1150.10:FF:000152">
    <property type="entry name" value="Ornithine aminotransferase"/>
    <property type="match status" value="2"/>
</dbReference>
<dbReference type="PANTHER" id="PTHR11986">
    <property type="entry name" value="AMINOTRANSFERASE CLASS III"/>
    <property type="match status" value="1"/>
</dbReference>
<evidence type="ECO:0000256" key="5">
    <source>
        <dbReference type="ARBA" id="ARBA00022679"/>
    </source>
</evidence>
<dbReference type="NCBIfam" id="TIGR01885">
    <property type="entry name" value="Orn_aminotrans"/>
    <property type="match status" value="1"/>
</dbReference>
<dbReference type="InterPro" id="IPR015422">
    <property type="entry name" value="PyrdxlP-dep_Trfase_small"/>
</dbReference>
<keyword evidence="13" id="KW-1267">Proteomics identification</keyword>
<dbReference type="InterPro" id="IPR050103">
    <property type="entry name" value="Class-III_PLP-dep_AT"/>
</dbReference>
<dbReference type="CDD" id="cd00610">
    <property type="entry name" value="OAT_like"/>
    <property type="match status" value="1"/>
</dbReference>
<comment type="cofactor">
    <cofactor evidence="1 10">
        <name>pyridoxal 5'-phosphate</name>
        <dbReference type="ChEBI" id="CHEBI:597326"/>
    </cofactor>
</comment>
<accession>A0A8V0XDA3</accession>
<dbReference type="GO" id="GO:0030170">
    <property type="term" value="F:pyridoxal phosphate binding"/>
    <property type="evidence" value="ECO:0007669"/>
    <property type="project" value="InterPro"/>
</dbReference>
<dbReference type="InterPro" id="IPR015424">
    <property type="entry name" value="PyrdxlP-dep_Trfase"/>
</dbReference>
<evidence type="ECO:0007829" key="13">
    <source>
        <dbReference type="PeptideAtlas" id="A0A8V0XDA3"/>
    </source>
</evidence>
<evidence type="ECO:0000256" key="3">
    <source>
        <dbReference type="ARBA" id="ARBA00008954"/>
    </source>
</evidence>
<comment type="pathway">
    <text evidence="2 10">Amino-acid biosynthesis; L-proline biosynthesis; L-glutamate 5-semialdehyde from L-ornithine: step 1/1.</text>
</comment>